<feature type="region of interest" description="Disordered" evidence="1">
    <location>
        <begin position="1"/>
        <end position="31"/>
    </location>
</feature>
<organism evidence="2 3">
    <name type="scientific">Eragrostis curvula</name>
    <name type="common">weeping love grass</name>
    <dbReference type="NCBI Taxonomy" id="38414"/>
    <lineage>
        <taxon>Eukaryota</taxon>
        <taxon>Viridiplantae</taxon>
        <taxon>Streptophyta</taxon>
        <taxon>Embryophyta</taxon>
        <taxon>Tracheophyta</taxon>
        <taxon>Spermatophyta</taxon>
        <taxon>Magnoliopsida</taxon>
        <taxon>Liliopsida</taxon>
        <taxon>Poales</taxon>
        <taxon>Poaceae</taxon>
        <taxon>PACMAD clade</taxon>
        <taxon>Chloridoideae</taxon>
        <taxon>Eragrostideae</taxon>
        <taxon>Eragrostidinae</taxon>
        <taxon>Eragrostis</taxon>
    </lineage>
</organism>
<name>A0A5J9WBK7_9POAL</name>
<accession>A0A5J9WBK7</accession>
<keyword evidence="3" id="KW-1185">Reference proteome</keyword>
<evidence type="ECO:0000256" key="1">
    <source>
        <dbReference type="SAM" id="MobiDB-lite"/>
    </source>
</evidence>
<dbReference type="AlphaFoldDB" id="A0A5J9WBK7"/>
<reference evidence="2 3" key="1">
    <citation type="journal article" date="2019" name="Sci. Rep.">
        <title>A high-quality genome of Eragrostis curvula grass provides insights into Poaceae evolution and supports new strategies to enhance forage quality.</title>
        <authorList>
            <person name="Carballo J."/>
            <person name="Santos B.A.C.M."/>
            <person name="Zappacosta D."/>
            <person name="Garbus I."/>
            <person name="Selva J.P."/>
            <person name="Gallo C.A."/>
            <person name="Diaz A."/>
            <person name="Albertini E."/>
            <person name="Caccamo M."/>
            <person name="Echenique V."/>
        </authorList>
    </citation>
    <scope>NUCLEOTIDE SEQUENCE [LARGE SCALE GENOMIC DNA]</scope>
    <source>
        <strain evidence="3">cv. Victoria</strain>
        <tissue evidence="2">Leaf</tissue>
    </source>
</reference>
<comment type="caution">
    <text evidence="2">The sequence shown here is derived from an EMBL/GenBank/DDBJ whole genome shotgun (WGS) entry which is preliminary data.</text>
</comment>
<sequence length="67" mass="7390">MSRRGSGSSEPHVAPQPVDQASIESSDSSMFQRISVHHRAMEKRAGRPIMKSADPCLIHSEEFVAEL</sequence>
<protein>
    <submittedName>
        <fullName evidence="2">Uncharacterized protein</fullName>
    </submittedName>
</protein>
<dbReference type="EMBL" id="RWGY01000004">
    <property type="protein sequence ID" value="TVU45361.1"/>
    <property type="molecule type" value="Genomic_DNA"/>
</dbReference>
<dbReference type="Proteomes" id="UP000324897">
    <property type="component" value="Chromosome 5"/>
</dbReference>
<dbReference type="Gramene" id="TVU45361">
    <property type="protein sequence ID" value="TVU45361"/>
    <property type="gene ID" value="EJB05_04848"/>
</dbReference>
<proteinExistence type="predicted"/>
<feature type="compositionally biased region" description="Polar residues" evidence="1">
    <location>
        <begin position="22"/>
        <end position="31"/>
    </location>
</feature>
<evidence type="ECO:0000313" key="2">
    <source>
        <dbReference type="EMBL" id="TVU45361.1"/>
    </source>
</evidence>
<evidence type="ECO:0000313" key="3">
    <source>
        <dbReference type="Proteomes" id="UP000324897"/>
    </source>
</evidence>
<gene>
    <name evidence="2" type="ORF">EJB05_04848</name>
</gene>